<dbReference type="Proteomes" id="UP000324897">
    <property type="component" value="Chromosome 6"/>
</dbReference>
<dbReference type="InterPro" id="IPR056789">
    <property type="entry name" value="LRR_R13L1-DRL21"/>
</dbReference>
<sequence>MVSILHGLQVRIQARCELQITCLAPHNLSNQHSLRIFPEVAPPFFSSLRSLSLELIDLEVLPEWLGQLNRLEDLSIYYCGNLTYLPNSIRNLTALKKLVIHCCPRLIEKCQGEDFHKITHIPKLSAKIYIVS</sequence>
<dbReference type="OrthoDB" id="694241at2759"/>
<dbReference type="Gramene" id="TVU49240">
    <property type="protein sequence ID" value="TVU49240"/>
    <property type="gene ID" value="EJB05_00539"/>
</dbReference>
<dbReference type="PANTHER" id="PTHR36766:SF70">
    <property type="entry name" value="DISEASE RESISTANCE PROTEIN RGA4"/>
    <property type="match status" value="1"/>
</dbReference>
<feature type="domain" description="R13L1/DRL21-like LRR repeat region" evidence="2">
    <location>
        <begin position="27"/>
        <end position="103"/>
    </location>
</feature>
<evidence type="ECO:0000313" key="3">
    <source>
        <dbReference type="EMBL" id="TVU49240.1"/>
    </source>
</evidence>
<dbReference type="InterPro" id="IPR032675">
    <property type="entry name" value="LRR_dom_sf"/>
</dbReference>
<proteinExistence type="predicted"/>
<dbReference type="PANTHER" id="PTHR36766">
    <property type="entry name" value="PLANT BROAD-SPECTRUM MILDEW RESISTANCE PROTEIN RPW8"/>
    <property type="match status" value="1"/>
</dbReference>
<dbReference type="AlphaFoldDB" id="A0A5J9WPB8"/>
<evidence type="ECO:0000313" key="4">
    <source>
        <dbReference type="Proteomes" id="UP000324897"/>
    </source>
</evidence>
<protein>
    <recommendedName>
        <fullName evidence="2">R13L1/DRL21-like LRR repeat region domain-containing protein</fullName>
    </recommendedName>
</protein>
<reference evidence="3 4" key="1">
    <citation type="journal article" date="2019" name="Sci. Rep.">
        <title>A high-quality genome of Eragrostis curvula grass provides insights into Poaceae evolution and supports new strategies to enhance forage quality.</title>
        <authorList>
            <person name="Carballo J."/>
            <person name="Santos B.A.C.M."/>
            <person name="Zappacosta D."/>
            <person name="Garbus I."/>
            <person name="Selva J.P."/>
            <person name="Gallo C.A."/>
            <person name="Diaz A."/>
            <person name="Albertini E."/>
            <person name="Caccamo M."/>
            <person name="Echenique V."/>
        </authorList>
    </citation>
    <scope>NUCLEOTIDE SEQUENCE [LARGE SCALE GENOMIC DNA]</scope>
    <source>
        <strain evidence="4">cv. Victoria</strain>
        <tissue evidence="3">Leaf</tissue>
    </source>
</reference>
<dbReference type="Gene3D" id="3.80.10.10">
    <property type="entry name" value="Ribonuclease Inhibitor"/>
    <property type="match status" value="1"/>
</dbReference>
<evidence type="ECO:0000259" key="2">
    <source>
        <dbReference type="Pfam" id="PF25019"/>
    </source>
</evidence>
<accession>A0A5J9WPB8</accession>
<name>A0A5J9WPB8_9POAL</name>
<keyword evidence="1" id="KW-0433">Leucine-rich repeat</keyword>
<keyword evidence="4" id="KW-1185">Reference proteome</keyword>
<evidence type="ECO:0000256" key="1">
    <source>
        <dbReference type="ARBA" id="ARBA00022614"/>
    </source>
</evidence>
<organism evidence="3 4">
    <name type="scientific">Eragrostis curvula</name>
    <name type="common">weeping love grass</name>
    <dbReference type="NCBI Taxonomy" id="38414"/>
    <lineage>
        <taxon>Eukaryota</taxon>
        <taxon>Viridiplantae</taxon>
        <taxon>Streptophyta</taxon>
        <taxon>Embryophyta</taxon>
        <taxon>Tracheophyta</taxon>
        <taxon>Spermatophyta</taxon>
        <taxon>Magnoliopsida</taxon>
        <taxon>Liliopsida</taxon>
        <taxon>Poales</taxon>
        <taxon>Poaceae</taxon>
        <taxon>PACMAD clade</taxon>
        <taxon>Chloridoideae</taxon>
        <taxon>Eragrostideae</taxon>
        <taxon>Eragrostidinae</taxon>
        <taxon>Eragrostis</taxon>
    </lineage>
</organism>
<comment type="caution">
    <text evidence="3">The sequence shown here is derived from an EMBL/GenBank/DDBJ whole genome shotgun (WGS) entry which is preliminary data.</text>
</comment>
<gene>
    <name evidence="3" type="ORF">EJB05_00539</name>
</gene>
<dbReference type="SUPFAM" id="SSF52047">
    <property type="entry name" value="RNI-like"/>
    <property type="match status" value="1"/>
</dbReference>
<dbReference type="Pfam" id="PF25019">
    <property type="entry name" value="LRR_R13L1-DRL21"/>
    <property type="match status" value="1"/>
</dbReference>
<dbReference type="EMBL" id="RWGY01000002">
    <property type="protein sequence ID" value="TVU49240.1"/>
    <property type="molecule type" value="Genomic_DNA"/>
</dbReference>